<proteinExistence type="predicted"/>
<dbReference type="Proteomes" id="UP000789375">
    <property type="component" value="Unassembled WGS sequence"/>
</dbReference>
<organism evidence="1 2">
    <name type="scientific">Funneliformis mosseae</name>
    <name type="common">Endomycorrhizal fungus</name>
    <name type="synonym">Glomus mosseae</name>
    <dbReference type="NCBI Taxonomy" id="27381"/>
    <lineage>
        <taxon>Eukaryota</taxon>
        <taxon>Fungi</taxon>
        <taxon>Fungi incertae sedis</taxon>
        <taxon>Mucoromycota</taxon>
        <taxon>Glomeromycotina</taxon>
        <taxon>Glomeromycetes</taxon>
        <taxon>Glomerales</taxon>
        <taxon>Glomeraceae</taxon>
        <taxon>Funneliformis</taxon>
    </lineage>
</organism>
<dbReference type="InterPro" id="IPR036249">
    <property type="entry name" value="Thioredoxin-like_sf"/>
</dbReference>
<dbReference type="EMBL" id="CAJVPP010007560">
    <property type="protein sequence ID" value="CAG8689572.1"/>
    <property type="molecule type" value="Genomic_DNA"/>
</dbReference>
<dbReference type="AlphaFoldDB" id="A0A9N9EQU9"/>
<evidence type="ECO:0000313" key="2">
    <source>
        <dbReference type="Proteomes" id="UP000789375"/>
    </source>
</evidence>
<comment type="caution">
    <text evidence="1">The sequence shown here is derived from an EMBL/GenBank/DDBJ whole genome shotgun (WGS) entry which is preliminary data.</text>
</comment>
<accession>A0A9N9EQU9</accession>
<dbReference type="SUPFAM" id="SSF52833">
    <property type="entry name" value="Thioredoxin-like"/>
    <property type="match status" value="1"/>
</dbReference>
<evidence type="ECO:0000313" key="1">
    <source>
        <dbReference type="EMBL" id="CAG8689572.1"/>
    </source>
</evidence>
<dbReference type="Gene3D" id="3.40.30.10">
    <property type="entry name" value="Glutaredoxin"/>
    <property type="match status" value="1"/>
</dbReference>
<sequence length="115" mass="13428">MDRTVYFPKTVVDIDGSTVNVYELAKRYVLIFITLKATWCPVCPQLLYILNLHGLHDDPPSSFRDAFDRTIITVPQEEIATRCFFHHNLSGPCWGSFANTKELQFFKLFISFHRR</sequence>
<gene>
    <name evidence="1" type="ORF">FMOSSE_LOCUS13275</name>
</gene>
<keyword evidence="2" id="KW-1185">Reference proteome</keyword>
<reference evidence="1" key="1">
    <citation type="submission" date="2021-06" db="EMBL/GenBank/DDBJ databases">
        <authorList>
            <person name="Kallberg Y."/>
            <person name="Tangrot J."/>
            <person name="Rosling A."/>
        </authorList>
    </citation>
    <scope>NUCLEOTIDE SEQUENCE</scope>
    <source>
        <strain evidence="1">87-6 pot B 2015</strain>
    </source>
</reference>
<name>A0A9N9EQU9_FUNMO</name>
<protein>
    <submittedName>
        <fullName evidence="1">15427_t:CDS:1</fullName>
    </submittedName>
</protein>